<evidence type="ECO:0000313" key="9">
    <source>
        <dbReference type="Proteomes" id="UP000243406"/>
    </source>
</evidence>
<dbReference type="PANTHER" id="PTHR11228:SF7">
    <property type="entry name" value="PQQA PEPTIDE CYCLASE"/>
    <property type="match status" value="1"/>
</dbReference>
<dbReference type="CDD" id="cd01335">
    <property type="entry name" value="Radical_SAM"/>
    <property type="match status" value="1"/>
</dbReference>
<comment type="cofactor">
    <cofactor evidence="1">
        <name>[4Fe-4S] cluster</name>
        <dbReference type="ChEBI" id="CHEBI:49883"/>
    </cofactor>
</comment>
<dbReference type="PANTHER" id="PTHR11228">
    <property type="entry name" value="RADICAL SAM DOMAIN PROTEIN"/>
    <property type="match status" value="1"/>
</dbReference>
<dbReference type="SFLD" id="SFLDG01067">
    <property type="entry name" value="SPASM/twitch_domain_containing"/>
    <property type="match status" value="1"/>
</dbReference>
<dbReference type="SFLD" id="SFLDG01387">
    <property type="entry name" value="BtrN-like_SPASM_domain_contain"/>
    <property type="match status" value="1"/>
</dbReference>
<keyword evidence="5" id="KW-0408">Iron</keyword>
<dbReference type="SUPFAM" id="SSF102114">
    <property type="entry name" value="Radical SAM enzymes"/>
    <property type="match status" value="1"/>
</dbReference>
<dbReference type="Gene3D" id="3.20.20.70">
    <property type="entry name" value="Aldolase class I"/>
    <property type="match status" value="1"/>
</dbReference>
<dbReference type="GO" id="GO:0003824">
    <property type="term" value="F:catalytic activity"/>
    <property type="evidence" value="ECO:0007669"/>
    <property type="project" value="InterPro"/>
</dbReference>
<evidence type="ECO:0000313" key="8">
    <source>
        <dbReference type="EMBL" id="SKB67188.1"/>
    </source>
</evidence>
<organism evidence="8 9">
    <name type="scientific">Acetoanaerobium noterae</name>
    <dbReference type="NCBI Taxonomy" id="745369"/>
    <lineage>
        <taxon>Bacteria</taxon>
        <taxon>Bacillati</taxon>
        <taxon>Bacillota</taxon>
        <taxon>Clostridia</taxon>
        <taxon>Peptostreptococcales</taxon>
        <taxon>Filifactoraceae</taxon>
        <taxon>Acetoanaerobium</taxon>
    </lineage>
</organism>
<keyword evidence="9" id="KW-1185">Reference proteome</keyword>
<dbReference type="InterPro" id="IPR013785">
    <property type="entry name" value="Aldolase_TIM"/>
</dbReference>
<dbReference type="SFLD" id="SFLDS00029">
    <property type="entry name" value="Radical_SAM"/>
    <property type="match status" value="1"/>
</dbReference>
<evidence type="ECO:0000256" key="1">
    <source>
        <dbReference type="ARBA" id="ARBA00001966"/>
    </source>
</evidence>
<dbReference type="InterPro" id="IPR034391">
    <property type="entry name" value="AdoMet-like_SPASM_containing"/>
</dbReference>
<dbReference type="InterPro" id="IPR023885">
    <property type="entry name" value="4Fe4S-binding_SPASM_dom"/>
</dbReference>
<name>A0A1T5D5Y4_9FIRM</name>
<reference evidence="9" key="1">
    <citation type="submission" date="2017-02" db="EMBL/GenBank/DDBJ databases">
        <authorList>
            <person name="Varghese N."/>
            <person name="Submissions S."/>
        </authorList>
    </citation>
    <scope>NUCLEOTIDE SEQUENCE [LARGE SCALE GENOMIC DNA]</scope>
    <source>
        <strain evidence="9">ATCC 35199</strain>
    </source>
</reference>
<evidence type="ECO:0000256" key="3">
    <source>
        <dbReference type="ARBA" id="ARBA00022691"/>
    </source>
</evidence>
<dbReference type="EMBL" id="FUYN01000007">
    <property type="protein sequence ID" value="SKB67188.1"/>
    <property type="molecule type" value="Genomic_DNA"/>
</dbReference>
<dbReference type="PROSITE" id="PS51918">
    <property type="entry name" value="RADICAL_SAM"/>
    <property type="match status" value="1"/>
</dbReference>
<gene>
    <name evidence="8" type="ORF">SAMN02745120_2584</name>
</gene>
<dbReference type="Proteomes" id="UP000243406">
    <property type="component" value="Unassembled WGS sequence"/>
</dbReference>
<dbReference type="CDD" id="cd21109">
    <property type="entry name" value="SPASM"/>
    <property type="match status" value="1"/>
</dbReference>
<dbReference type="GO" id="GO:0046872">
    <property type="term" value="F:metal ion binding"/>
    <property type="evidence" value="ECO:0007669"/>
    <property type="project" value="UniProtKB-KW"/>
</dbReference>
<keyword evidence="4" id="KW-0479">Metal-binding</keyword>
<evidence type="ECO:0000256" key="4">
    <source>
        <dbReference type="ARBA" id="ARBA00022723"/>
    </source>
</evidence>
<dbReference type="AlphaFoldDB" id="A0A1T5D5Y4"/>
<dbReference type="Pfam" id="PF13186">
    <property type="entry name" value="SPASM"/>
    <property type="match status" value="1"/>
</dbReference>
<keyword evidence="3" id="KW-0949">S-adenosyl-L-methionine</keyword>
<evidence type="ECO:0000259" key="7">
    <source>
        <dbReference type="PROSITE" id="PS51918"/>
    </source>
</evidence>
<dbReference type="InterPro" id="IPR050377">
    <property type="entry name" value="Radical_SAM_PqqE_MftC-like"/>
</dbReference>
<dbReference type="OrthoDB" id="7021155at2"/>
<protein>
    <submittedName>
        <fullName evidence="8">Radical SAM additional 4Fe4S-binding SPASM domain-containing protein</fullName>
    </submittedName>
</protein>
<feature type="domain" description="Radical SAM core" evidence="7">
    <location>
        <begin position="7"/>
        <end position="232"/>
    </location>
</feature>
<evidence type="ECO:0000256" key="6">
    <source>
        <dbReference type="ARBA" id="ARBA00023014"/>
    </source>
</evidence>
<keyword evidence="2" id="KW-0004">4Fe-4S</keyword>
<sequence length="305" mass="35484">MNDYKVKNFPDITHVETTNVCNLKCIHCPQSDLSSIPNYEPIYMELDIFKRIAMEIGKHNGILRLTPDGEPLIHRDWIKQVELALSSGVDIFCFNTNGILLSDENMEILFKTTETKVVIEISIDALYPDTYKKIRGGDYSKLMKNIFTLLNEKNKRSVNNIKVMVSCVIQPELENQEYQQFVKFWEPLVDKVITRHYVDTKGLTPQKPEVQFIPKKRWPCPVVFTRLVIGMDGKIRFCPDDWLKKSVVGDINKDTIEEIWKSKYMNNLRASHMNEIFDNALCNSCTDWSVIRFGNDYVKALKDLF</sequence>
<dbReference type="InterPro" id="IPR007197">
    <property type="entry name" value="rSAM"/>
</dbReference>
<dbReference type="InterPro" id="IPR058240">
    <property type="entry name" value="rSAM_sf"/>
</dbReference>
<accession>A0A1T5D5Y4</accession>
<proteinExistence type="predicted"/>
<keyword evidence="6" id="KW-0411">Iron-sulfur</keyword>
<dbReference type="Pfam" id="PF04055">
    <property type="entry name" value="Radical_SAM"/>
    <property type="match status" value="1"/>
</dbReference>
<dbReference type="RefSeq" id="WP_079590338.1">
    <property type="nucleotide sequence ID" value="NZ_FUYN01000007.1"/>
</dbReference>
<dbReference type="GO" id="GO:0051536">
    <property type="term" value="F:iron-sulfur cluster binding"/>
    <property type="evidence" value="ECO:0007669"/>
    <property type="project" value="UniProtKB-KW"/>
</dbReference>
<evidence type="ECO:0000256" key="5">
    <source>
        <dbReference type="ARBA" id="ARBA00023004"/>
    </source>
</evidence>
<evidence type="ECO:0000256" key="2">
    <source>
        <dbReference type="ARBA" id="ARBA00022485"/>
    </source>
</evidence>